<dbReference type="EMBL" id="ASWB01000001">
    <property type="protein sequence ID" value="EOT73709.1"/>
    <property type="molecule type" value="Genomic_DNA"/>
</dbReference>
<dbReference type="Proteomes" id="UP000014157">
    <property type="component" value="Unassembled WGS sequence"/>
</dbReference>
<feature type="transmembrane region" description="Helical" evidence="1">
    <location>
        <begin position="76"/>
        <end position="97"/>
    </location>
</feature>
<gene>
    <name evidence="3" type="ORF">I586_00703</name>
    <name evidence="2" type="ORF">UAY_01164</name>
</gene>
<evidence type="ECO:0000313" key="4">
    <source>
        <dbReference type="Proteomes" id="UP000013781"/>
    </source>
</evidence>
<evidence type="ECO:0008006" key="6">
    <source>
        <dbReference type="Google" id="ProtNLM"/>
    </source>
</evidence>
<dbReference type="RefSeq" id="WP_010764554.1">
    <property type="nucleotide sequence ID" value="NZ_ASWB01000001.1"/>
</dbReference>
<comment type="caution">
    <text evidence="2">The sequence shown here is derived from an EMBL/GenBank/DDBJ whole genome shotgun (WGS) entry which is preliminary data.</text>
</comment>
<keyword evidence="5" id="KW-1185">Reference proteome</keyword>
<accession>R2R298</accession>
<keyword evidence="1" id="KW-0472">Membrane</keyword>
<dbReference type="HOGENOM" id="CLU_116245_1_0_9"/>
<organism evidence="2 4">
    <name type="scientific">Enterococcus moraviensis ATCC BAA-383</name>
    <dbReference type="NCBI Taxonomy" id="1158609"/>
    <lineage>
        <taxon>Bacteria</taxon>
        <taxon>Bacillati</taxon>
        <taxon>Bacillota</taxon>
        <taxon>Bacilli</taxon>
        <taxon>Lactobacillales</taxon>
        <taxon>Enterococcaceae</taxon>
        <taxon>Enterococcus</taxon>
    </lineage>
</organism>
<protein>
    <recommendedName>
        <fullName evidence="6">DUF4064 domain-containing protein</fullName>
    </recommendedName>
</protein>
<dbReference type="STRING" id="155617.RV09_GL000668"/>
<evidence type="ECO:0000313" key="2">
    <source>
        <dbReference type="EMBL" id="EOI01756.1"/>
    </source>
</evidence>
<proteinExistence type="predicted"/>
<name>R2R298_9ENTE</name>
<evidence type="ECO:0000256" key="1">
    <source>
        <dbReference type="SAM" id="Phobius"/>
    </source>
</evidence>
<dbReference type="EMBL" id="AJAS01000013">
    <property type="protein sequence ID" value="EOI01756.1"/>
    <property type="molecule type" value="Genomic_DNA"/>
</dbReference>
<reference evidence="2 4" key="1">
    <citation type="submission" date="2013-02" db="EMBL/GenBank/DDBJ databases">
        <title>The Genome Sequence of Enterococcus moraviensis BAA-383.</title>
        <authorList>
            <consortium name="The Broad Institute Genome Sequencing Platform"/>
            <consortium name="The Broad Institute Genome Sequencing Center for Infectious Disease"/>
            <person name="Earl A.M."/>
            <person name="Gilmore M.S."/>
            <person name="Lebreton F."/>
            <person name="Walker B."/>
            <person name="Young S.K."/>
            <person name="Zeng Q."/>
            <person name="Gargeya S."/>
            <person name="Fitzgerald M."/>
            <person name="Haas B."/>
            <person name="Abouelleil A."/>
            <person name="Alvarado L."/>
            <person name="Arachchi H.M."/>
            <person name="Berlin A.M."/>
            <person name="Chapman S.B."/>
            <person name="Dewar J."/>
            <person name="Goldberg J."/>
            <person name="Griggs A."/>
            <person name="Gujja S."/>
            <person name="Hansen M."/>
            <person name="Howarth C."/>
            <person name="Imamovic A."/>
            <person name="Larimer J."/>
            <person name="McCowan C."/>
            <person name="Murphy C."/>
            <person name="Neiman D."/>
            <person name="Pearson M."/>
            <person name="Priest M."/>
            <person name="Roberts A."/>
            <person name="Saif S."/>
            <person name="Shea T."/>
            <person name="Sisk P."/>
            <person name="Sykes S."/>
            <person name="Wortman J."/>
            <person name="Nusbaum C."/>
            <person name="Birren B."/>
        </authorList>
    </citation>
    <scope>NUCLEOTIDE SEQUENCE [LARGE SCALE GENOMIC DNA]</scope>
    <source>
        <strain evidence="2 4">ATCC BAA-383</strain>
    </source>
</reference>
<dbReference type="PATRIC" id="fig|1158609.3.peg.1121"/>
<evidence type="ECO:0000313" key="5">
    <source>
        <dbReference type="Proteomes" id="UP000014157"/>
    </source>
</evidence>
<reference evidence="3 5" key="2">
    <citation type="submission" date="2013-03" db="EMBL/GenBank/DDBJ databases">
        <title>The Genome Sequence of Enterococcus moraviensis BAA-383 (PacBio/Illumina hybrid assembly).</title>
        <authorList>
            <consortium name="The Broad Institute Genomics Platform"/>
            <consortium name="The Broad Institute Genome Sequencing Center for Infectious Disease"/>
            <person name="Earl A."/>
            <person name="Russ C."/>
            <person name="Gilmore M."/>
            <person name="Surin D."/>
            <person name="Walker B."/>
            <person name="Young S."/>
            <person name="Zeng Q."/>
            <person name="Gargeya S."/>
            <person name="Fitzgerald M."/>
            <person name="Haas B."/>
            <person name="Abouelleil A."/>
            <person name="Allen A.W."/>
            <person name="Alvarado L."/>
            <person name="Arachchi H.M."/>
            <person name="Berlin A.M."/>
            <person name="Chapman S.B."/>
            <person name="Gainer-Dewar J."/>
            <person name="Goldberg J."/>
            <person name="Griggs A."/>
            <person name="Gujja S."/>
            <person name="Hansen M."/>
            <person name="Howarth C."/>
            <person name="Imamovic A."/>
            <person name="Ireland A."/>
            <person name="Larimer J."/>
            <person name="McCowan C."/>
            <person name="Murphy C."/>
            <person name="Pearson M."/>
            <person name="Poon T.W."/>
            <person name="Priest M."/>
            <person name="Roberts A."/>
            <person name="Saif S."/>
            <person name="Shea T."/>
            <person name="Sisk P."/>
            <person name="Sykes S."/>
            <person name="Wortman J."/>
            <person name="Nusbaum C."/>
            <person name="Birren B."/>
        </authorList>
    </citation>
    <scope>NUCLEOTIDE SEQUENCE [LARGE SCALE GENOMIC DNA]</scope>
    <source>
        <strain evidence="3 5">ATCC BAA-383</strain>
    </source>
</reference>
<feature type="transmembrane region" description="Helical" evidence="1">
    <location>
        <begin position="43"/>
        <end position="64"/>
    </location>
</feature>
<dbReference type="OrthoDB" id="1909107at2"/>
<dbReference type="eggNOG" id="ENOG5030Q8R">
    <property type="taxonomic scope" value="Bacteria"/>
</dbReference>
<dbReference type="AlphaFoldDB" id="R2R298"/>
<sequence length="137" mass="15341">MKIVLLCLNMLIGIGGVFGSFLALSTEARNSMGISTELLKNSPFTTFLIPGLFLLIIIGLGNVFTGYANFRNVQSYAFYECLIGIILMSWLIIQCLLLQSVMFLHFLFFLLGIVQVLFACLIIKKDKRPFPLSAKQH</sequence>
<dbReference type="Proteomes" id="UP000013781">
    <property type="component" value="Unassembled WGS sequence"/>
</dbReference>
<keyword evidence="1" id="KW-1133">Transmembrane helix</keyword>
<keyword evidence="1" id="KW-0812">Transmembrane</keyword>
<evidence type="ECO:0000313" key="3">
    <source>
        <dbReference type="EMBL" id="EOT73709.1"/>
    </source>
</evidence>
<feature type="transmembrane region" description="Helical" evidence="1">
    <location>
        <begin position="103"/>
        <end position="123"/>
    </location>
</feature>